<keyword evidence="3" id="KW-1185">Reference proteome</keyword>
<dbReference type="RefSeq" id="WP_057836559.1">
    <property type="nucleotide sequence ID" value="NZ_LLXZ01000105.1"/>
</dbReference>
<comment type="caution">
    <text evidence="2">The sequence shown here is derived from an EMBL/GenBank/DDBJ whole genome shotgun (WGS) entry which is preliminary data.</text>
</comment>
<feature type="signal peptide" evidence="1">
    <location>
        <begin position="1"/>
        <end position="23"/>
    </location>
</feature>
<name>A0A0R3LHR4_9BRAD</name>
<gene>
    <name evidence="2" type="ORF">CQ12_24920</name>
</gene>
<evidence type="ECO:0000313" key="2">
    <source>
        <dbReference type="EMBL" id="KRR07083.1"/>
    </source>
</evidence>
<dbReference type="EMBL" id="LLXZ01000105">
    <property type="protein sequence ID" value="KRR07083.1"/>
    <property type="molecule type" value="Genomic_DNA"/>
</dbReference>
<evidence type="ECO:0008006" key="4">
    <source>
        <dbReference type="Google" id="ProtNLM"/>
    </source>
</evidence>
<protein>
    <recommendedName>
        <fullName evidence="4">PepSY domain-containing protein</fullName>
    </recommendedName>
</protein>
<evidence type="ECO:0000313" key="3">
    <source>
        <dbReference type="Proteomes" id="UP000050863"/>
    </source>
</evidence>
<dbReference type="OrthoDB" id="8020600at2"/>
<reference evidence="2 3" key="1">
    <citation type="submission" date="2014-03" db="EMBL/GenBank/DDBJ databases">
        <title>Bradyrhizobium valentinum sp. nov., isolated from effective nodules of Lupinus mariae-josephae, a lupine endemic of basic-lime soils in Eastern Spain.</title>
        <authorList>
            <person name="Duran D."/>
            <person name="Rey L."/>
            <person name="Navarro A."/>
            <person name="Busquets A."/>
            <person name="Imperial J."/>
            <person name="Ruiz-Argueso T."/>
        </authorList>
    </citation>
    <scope>NUCLEOTIDE SEQUENCE [LARGE SCALE GENOMIC DNA]</scope>
    <source>
        <strain evidence="2 3">PAC68</strain>
    </source>
</reference>
<sequence>MRKTPGSLLLAIAAVFFSPQVRAQQVAAETPQTMLSAQIRTQGFTCDKALGATRDRKRSRPDRAVWVLKCSNATYRVTRAPDMAAKVEPLP</sequence>
<dbReference type="Proteomes" id="UP000050863">
    <property type="component" value="Unassembled WGS sequence"/>
</dbReference>
<evidence type="ECO:0000256" key="1">
    <source>
        <dbReference type="SAM" id="SignalP"/>
    </source>
</evidence>
<accession>A0A0R3LHR4</accession>
<keyword evidence="1" id="KW-0732">Signal</keyword>
<proteinExistence type="predicted"/>
<feature type="chain" id="PRO_5006443071" description="PepSY domain-containing protein" evidence="1">
    <location>
        <begin position="24"/>
        <end position="91"/>
    </location>
</feature>
<dbReference type="AlphaFoldDB" id="A0A0R3LHR4"/>
<organism evidence="2 3">
    <name type="scientific">Bradyrhizobium jicamae</name>
    <dbReference type="NCBI Taxonomy" id="280332"/>
    <lineage>
        <taxon>Bacteria</taxon>
        <taxon>Pseudomonadati</taxon>
        <taxon>Pseudomonadota</taxon>
        <taxon>Alphaproteobacteria</taxon>
        <taxon>Hyphomicrobiales</taxon>
        <taxon>Nitrobacteraceae</taxon>
        <taxon>Bradyrhizobium</taxon>
    </lineage>
</organism>